<name>A0A0S4N7V1_9BACT</name>
<keyword evidence="7 14" id="KW-0378">Hydrolase</keyword>
<evidence type="ECO:0000256" key="4">
    <source>
        <dbReference type="ARBA" id="ARBA00022692"/>
    </source>
</evidence>
<feature type="binding site" evidence="14">
    <location>
        <position position="499"/>
    </location>
    <ligand>
        <name>Zn(2+)</name>
        <dbReference type="ChEBI" id="CHEBI:29105"/>
        <note>catalytic</note>
    </ligand>
</feature>
<evidence type="ECO:0000256" key="10">
    <source>
        <dbReference type="ARBA" id="ARBA00022989"/>
    </source>
</evidence>
<dbReference type="InterPro" id="IPR005936">
    <property type="entry name" value="FtsH"/>
</dbReference>
<dbReference type="FunFam" id="3.40.50.300:FF:000001">
    <property type="entry name" value="ATP-dependent zinc metalloprotease FtsH"/>
    <property type="match status" value="1"/>
</dbReference>
<dbReference type="Gene3D" id="1.10.8.60">
    <property type="match status" value="1"/>
</dbReference>
<accession>A0A0S4N7V1</accession>
<evidence type="ECO:0000259" key="16">
    <source>
        <dbReference type="PROSITE" id="PS50209"/>
    </source>
</evidence>
<dbReference type="STRING" id="1643428.GCA_001442855_01605"/>
<comment type="subcellular location">
    <subcellularLocation>
        <location evidence="14">Cell membrane</location>
        <topology evidence="14">Multi-pass membrane protein</topology>
        <orientation evidence="14">Cytoplasmic side</orientation>
    </subcellularLocation>
    <subcellularLocation>
        <location evidence="1">Membrane</location>
    </subcellularLocation>
</comment>
<dbReference type="InterPro" id="IPR003960">
    <property type="entry name" value="ATPase_AAA_CS"/>
</dbReference>
<evidence type="ECO:0000256" key="5">
    <source>
        <dbReference type="ARBA" id="ARBA00022723"/>
    </source>
</evidence>
<proteinExistence type="inferred from homology"/>
<dbReference type="Pfam" id="PF01434">
    <property type="entry name" value="Peptidase_M41"/>
    <property type="match status" value="1"/>
</dbReference>
<evidence type="ECO:0000256" key="8">
    <source>
        <dbReference type="ARBA" id="ARBA00022833"/>
    </source>
</evidence>
<keyword evidence="14" id="KW-1003">Cell membrane</keyword>
<dbReference type="Proteomes" id="UP000320623">
    <property type="component" value="Unassembled WGS sequence"/>
</dbReference>
<evidence type="ECO:0000256" key="2">
    <source>
        <dbReference type="ARBA" id="ARBA00010044"/>
    </source>
</evidence>
<dbReference type="GO" id="GO:0008270">
    <property type="term" value="F:zinc ion binding"/>
    <property type="evidence" value="ECO:0007669"/>
    <property type="project" value="UniProtKB-UniRule"/>
</dbReference>
<evidence type="ECO:0000313" key="17">
    <source>
        <dbReference type="EMBL" id="CUU06888.1"/>
    </source>
</evidence>
<keyword evidence="5 14" id="KW-0479">Metal-binding</keyword>
<dbReference type="FunFam" id="1.10.8.60:FF:000001">
    <property type="entry name" value="ATP-dependent zinc metalloprotease FtsH"/>
    <property type="match status" value="1"/>
</dbReference>
<feature type="binding site" evidence="14">
    <location>
        <begin position="199"/>
        <end position="206"/>
    </location>
    <ligand>
        <name>ATP</name>
        <dbReference type="ChEBI" id="CHEBI:30616"/>
    </ligand>
</feature>
<evidence type="ECO:0000256" key="7">
    <source>
        <dbReference type="ARBA" id="ARBA00022801"/>
    </source>
</evidence>
<dbReference type="SMART" id="SM00382">
    <property type="entry name" value="AAA"/>
    <property type="match status" value="1"/>
</dbReference>
<feature type="active site" evidence="14">
    <location>
        <position position="423"/>
    </location>
</feature>
<dbReference type="InterPro" id="IPR041569">
    <property type="entry name" value="AAA_lid_3"/>
</dbReference>
<dbReference type="GO" id="GO:0006508">
    <property type="term" value="P:proteolysis"/>
    <property type="evidence" value="ECO:0007669"/>
    <property type="project" value="UniProtKB-KW"/>
</dbReference>
<dbReference type="Gene3D" id="3.40.50.300">
    <property type="entry name" value="P-loop containing nucleotide triphosphate hydrolases"/>
    <property type="match status" value="1"/>
</dbReference>
<dbReference type="InterPro" id="IPR011546">
    <property type="entry name" value="Pept_M41_FtsH_extracell"/>
</dbReference>
<comment type="cofactor">
    <cofactor evidence="14">
        <name>Zn(2+)</name>
        <dbReference type="ChEBI" id="CHEBI:29105"/>
    </cofactor>
    <text evidence="14">Binds 1 zinc ion per subunit.</text>
</comment>
<comment type="similarity">
    <text evidence="15">Belongs to the AAA ATPase family.</text>
</comment>
<evidence type="ECO:0000256" key="13">
    <source>
        <dbReference type="ARBA" id="ARBA00061570"/>
    </source>
</evidence>
<keyword evidence="10 14" id="KW-1133">Transmembrane helix</keyword>
<feature type="domain" description="CARD" evidence="16">
    <location>
        <begin position="551"/>
        <end position="602"/>
    </location>
</feature>
<evidence type="ECO:0000256" key="1">
    <source>
        <dbReference type="ARBA" id="ARBA00004370"/>
    </source>
</evidence>
<dbReference type="SUPFAM" id="SSF52540">
    <property type="entry name" value="P-loop containing nucleoside triphosphate hydrolases"/>
    <property type="match status" value="1"/>
</dbReference>
<dbReference type="Pfam" id="PF00004">
    <property type="entry name" value="AAA"/>
    <property type="match status" value="1"/>
</dbReference>
<dbReference type="Pfam" id="PF06480">
    <property type="entry name" value="FtsH_ext"/>
    <property type="match status" value="1"/>
</dbReference>
<dbReference type="GO" id="GO:0005524">
    <property type="term" value="F:ATP binding"/>
    <property type="evidence" value="ECO:0007669"/>
    <property type="project" value="UniProtKB-UniRule"/>
</dbReference>
<evidence type="ECO:0000256" key="9">
    <source>
        <dbReference type="ARBA" id="ARBA00022840"/>
    </source>
</evidence>
<keyword evidence="18" id="KW-1185">Reference proteome</keyword>
<evidence type="ECO:0000313" key="18">
    <source>
        <dbReference type="Proteomes" id="UP000320623"/>
    </source>
</evidence>
<keyword evidence="4 14" id="KW-0812">Transmembrane</keyword>
<feature type="transmembrane region" description="Helical" evidence="14">
    <location>
        <begin position="9"/>
        <end position="27"/>
    </location>
</feature>
<dbReference type="Gene3D" id="3.30.720.210">
    <property type="match status" value="1"/>
</dbReference>
<dbReference type="AlphaFoldDB" id="A0A0S4N7V1"/>
<feature type="transmembrane region" description="Helical" evidence="14">
    <location>
        <begin position="110"/>
        <end position="128"/>
    </location>
</feature>
<keyword evidence="8 14" id="KW-0862">Zinc</keyword>
<dbReference type="PROSITE" id="PS50209">
    <property type="entry name" value="CARD"/>
    <property type="match status" value="1"/>
</dbReference>
<feature type="binding site" evidence="14">
    <location>
        <position position="426"/>
    </location>
    <ligand>
        <name>Zn(2+)</name>
        <dbReference type="ChEBI" id="CHEBI:29105"/>
        <note>catalytic</note>
    </ligand>
</feature>
<protein>
    <recommendedName>
        <fullName evidence="14">ATP-dependent zinc metalloprotease FtsH</fullName>
        <ecNumber evidence="14">3.4.24.-</ecNumber>
    </recommendedName>
</protein>
<dbReference type="EMBL" id="FAOO01000011">
    <property type="protein sequence ID" value="CUU06888.1"/>
    <property type="molecule type" value="Genomic_DNA"/>
</dbReference>
<dbReference type="InterPro" id="IPR027417">
    <property type="entry name" value="P-loop_NTPase"/>
</dbReference>
<keyword evidence="11 14" id="KW-0482">Metalloprotease</keyword>
<evidence type="ECO:0000256" key="11">
    <source>
        <dbReference type="ARBA" id="ARBA00023049"/>
    </source>
</evidence>
<dbReference type="HAMAP" id="MF_01458">
    <property type="entry name" value="FtsH"/>
    <property type="match status" value="1"/>
</dbReference>
<dbReference type="GO" id="GO:0005886">
    <property type="term" value="C:plasma membrane"/>
    <property type="evidence" value="ECO:0007669"/>
    <property type="project" value="UniProtKB-SubCell"/>
</dbReference>
<comment type="similarity">
    <text evidence="13 14">In the central section; belongs to the AAA ATPase family.</text>
</comment>
<dbReference type="NCBIfam" id="TIGR01241">
    <property type="entry name" value="FtsH_fam"/>
    <property type="match status" value="1"/>
</dbReference>
<feature type="binding site" evidence="14">
    <location>
        <position position="422"/>
    </location>
    <ligand>
        <name>Zn(2+)</name>
        <dbReference type="ChEBI" id="CHEBI:29105"/>
        <note>catalytic</note>
    </ligand>
</feature>
<dbReference type="InterPro" id="IPR037219">
    <property type="entry name" value="Peptidase_M41-like"/>
</dbReference>
<dbReference type="CDD" id="cd19501">
    <property type="entry name" value="RecA-like_FtsH"/>
    <property type="match status" value="1"/>
</dbReference>
<evidence type="ECO:0000256" key="14">
    <source>
        <dbReference type="HAMAP-Rule" id="MF_01458"/>
    </source>
</evidence>
<dbReference type="SUPFAM" id="SSF140990">
    <property type="entry name" value="FtsH protease domain-like"/>
    <property type="match status" value="1"/>
</dbReference>
<comment type="subunit">
    <text evidence="14">Homohexamer.</text>
</comment>
<dbReference type="GO" id="GO:0004176">
    <property type="term" value="F:ATP-dependent peptidase activity"/>
    <property type="evidence" value="ECO:0007669"/>
    <property type="project" value="InterPro"/>
</dbReference>
<dbReference type="GO" id="GO:0004222">
    <property type="term" value="F:metalloendopeptidase activity"/>
    <property type="evidence" value="ECO:0007669"/>
    <property type="project" value="InterPro"/>
</dbReference>
<reference evidence="18" key="1">
    <citation type="submission" date="2015-11" db="EMBL/GenBank/DDBJ databases">
        <authorList>
            <person name="Varghese N."/>
        </authorList>
    </citation>
    <scope>NUCLEOTIDE SEQUENCE [LARGE SCALE GENOMIC DNA]</scope>
</reference>
<dbReference type="Pfam" id="PF17862">
    <property type="entry name" value="AAA_lid_3"/>
    <property type="match status" value="1"/>
</dbReference>
<dbReference type="InterPro" id="IPR000642">
    <property type="entry name" value="Peptidase_M41"/>
</dbReference>
<dbReference type="InterPro" id="IPR003593">
    <property type="entry name" value="AAA+_ATPase"/>
</dbReference>
<dbReference type="InterPro" id="IPR003959">
    <property type="entry name" value="ATPase_AAA_core"/>
</dbReference>
<organism evidence="17 18">
    <name type="scientific">Candidatus Thermokryptus mobilis</name>
    <dbReference type="NCBI Taxonomy" id="1643428"/>
    <lineage>
        <taxon>Bacteria</taxon>
        <taxon>Pseudomonadati</taxon>
        <taxon>Candidatus Kryptoniota</taxon>
        <taxon>Candidatus Thermokryptus</taxon>
    </lineage>
</organism>
<keyword evidence="3 14" id="KW-0645">Protease</keyword>
<dbReference type="RefSeq" id="WP_140945374.1">
    <property type="nucleotide sequence ID" value="NZ_FAOO01000011.1"/>
</dbReference>
<keyword evidence="12 14" id="KW-0472">Membrane</keyword>
<dbReference type="FunFam" id="1.20.58.760:FF:000001">
    <property type="entry name" value="ATP-dependent zinc metalloprotease FtsH"/>
    <property type="match status" value="1"/>
</dbReference>
<dbReference type="InterPro" id="IPR050928">
    <property type="entry name" value="ATP-dep_Zn_Metalloprotease"/>
</dbReference>
<evidence type="ECO:0000256" key="15">
    <source>
        <dbReference type="RuleBase" id="RU003651"/>
    </source>
</evidence>
<evidence type="ECO:0000256" key="3">
    <source>
        <dbReference type="ARBA" id="ARBA00022670"/>
    </source>
</evidence>
<dbReference type="PANTHER" id="PTHR43655:SF2">
    <property type="entry name" value="AFG3 LIKE MATRIX AAA PEPTIDASE SUBUNIT 2, ISOFORM A"/>
    <property type="match status" value="1"/>
</dbReference>
<dbReference type="GO" id="GO:0016887">
    <property type="term" value="F:ATP hydrolysis activity"/>
    <property type="evidence" value="ECO:0007669"/>
    <property type="project" value="UniProtKB-UniRule"/>
</dbReference>
<evidence type="ECO:0000256" key="6">
    <source>
        <dbReference type="ARBA" id="ARBA00022741"/>
    </source>
</evidence>
<dbReference type="PANTHER" id="PTHR43655">
    <property type="entry name" value="ATP-DEPENDENT PROTEASE"/>
    <property type="match status" value="1"/>
</dbReference>
<keyword evidence="9 14" id="KW-0067">ATP-binding</keyword>
<comment type="similarity">
    <text evidence="2 14">In the C-terminal section; belongs to the peptidase M41 family.</text>
</comment>
<dbReference type="PROSITE" id="PS00674">
    <property type="entry name" value="AAA"/>
    <property type="match status" value="1"/>
</dbReference>
<comment type="function">
    <text evidence="14">Acts as a processive, ATP-dependent zinc metallopeptidase for both cytoplasmic and membrane proteins. Plays a role in the quality control of integral membrane proteins.</text>
</comment>
<keyword evidence="6 14" id="KW-0547">Nucleotide-binding</keyword>
<sequence length="602" mass="67348">MKKQTQFSIAYYIIAVIILILLQYFIFHPPLKEISYKEFKDRISKGDVEAVQIGSEKIIVTFKKDVVDREKVPRVVEVVKLPDESLIKELQERGIDYRGVVESNWGRDLLLNWILPIAFFVILWAILIRRFSPTQNVMTFGKSKARIYAADEKNKVTFNDVAGLDEVIEEVKEIVDFLKNPKKYQRLGAKIPKGVLLVGPPGTGKTLLARAIAGEAGVPFFYLSGSDFVEMFVGVGAARVRDLFAQAKEKAPCIIFIDEIDAIGKARARGVVYGGIDERENTLNQLLVEMDGFDSSIGVIIMAATNRPDVLDPALLRPGRFDRQIVLSRPDLKGRVAIFKVHARNLKLADDVDFETLAAQTPGFAGAEIANVCNEAALLAARKGKDKVEMSDFQEAIERVIAGLEKRNKVISEKEKRIVAYHESGHAIVGYYIPGADVVQKVSIIPRSIGALGYTLRTPTEERYLLTKEELYGKIAGILGGRAAEEIVFGQISTGAHDDLKKATEIARLMVTTYGMSEKLGHVSLAEIEEMEFLNKGPFSKPYSEETARLIDEEVKKIIDESYKKAIQVLIKHRDKLDKLANRLLEKEVIDRKELEEILGQN</sequence>
<dbReference type="Gene3D" id="1.20.58.760">
    <property type="entry name" value="Peptidase M41"/>
    <property type="match status" value="1"/>
</dbReference>
<dbReference type="InterPro" id="IPR001315">
    <property type="entry name" value="CARD"/>
</dbReference>
<dbReference type="OrthoDB" id="9809379at2"/>
<dbReference type="EC" id="3.4.24.-" evidence="14"/>
<gene>
    <name evidence="14" type="primary">ftsH</name>
    <name evidence="17" type="ORF">JGI1_01640</name>
</gene>
<dbReference type="GO" id="GO:0030163">
    <property type="term" value="P:protein catabolic process"/>
    <property type="evidence" value="ECO:0007669"/>
    <property type="project" value="UniProtKB-UniRule"/>
</dbReference>
<evidence type="ECO:0000256" key="12">
    <source>
        <dbReference type="ARBA" id="ARBA00023136"/>
    </source>
</evidence>